<evidence type="ECO:0000313" key="7">
    <source>
        <dbReference type="Proteomes" id="UP000294567"/>
    </source>
</evidence>
<reference evidence="6 7" key="1">
    <citation type="submission" date="2019-03" db="EMBL/GenBank/DDBJ databases">
        <title>Genomic Encyclopedia of Type Strains, Phase IV (KMG-IV): sequencing the most valuable type-strain genomes for metagenomic binning, comparative biology and taxonomic classification.</title>
        <authorList>
            <person name="Goeker M."/>
        </authorList>
    </citation>
    <scope>NUCLEOTIDE SEQUENCE [LARGE SCALE GENOMIC DNA]</scope>
    <source>
        <strain evidence="6 7">DSM 26752</strain>
    </source>
</reference>
<protein>
    <submittedName>
        <fullName evidence="6">Type I restriction enzyme S subunit</fullName>
    </submittedName>
</protein>
<dbReference type="CDD" id="cd17268">
    <property type="entry name" value="RMtype1_S_Ara36733I_TRD1-CR1_like"/>
    <property type="match status" value="1"/>
</dbReference>
<keyword evidence="7" id="KW-1185">Reference proteome</keyword>
<dbReference type="Gene3D" id="3.90.220.20">
    <property type="entry name" value="DNA methylase specificity domains"/>
    <property type="match status" value="2"/>
</dbReference>
<evidence type="ECO:0000313" key="6">
    <source>
        <dbReference type="EMBL" id="TCS90815.1"/>
    </source>
</evidence>
<dbReference type="SUPFAM" id="SSF116734">
    <property type="entry name" value="DNA methylase specificity domain"/>
    <property type="match status" value="2"/>
</dbReference>
<gene>
    <name evidence="6" type="ORF">EDD65_103126</name>
</gene>
<feature type="domain" description="Type I restriction modification DNA specificity" evidence="5">
    <location>
        <begin position="30"/>
        <end position="208"/>
    </location>
</feature>
<dbReference type="PANTHER" id="PTHR30408:SF12">
    <property type="entry name" value="TYPE I RESTRICTION ENZYME MJAVIII SPECIFICITY SUBUNIT"/>
    <property type="match status" value="1"/>
</dbReference>
<dbReference type="OrthoDB" id="9795776at2"/>
<dbReference type="Pfam" id="PF01420">
    <property type="entry name" value="Methylase_S"/>
    <property type="match status" value="2"/>
</dbReference>
<evidence type="ECO:0000256" key="1">
    <source>
        <dbReference type="ARBA" id="ARBA00010923"/>
    </source>
</evidence>
<organism evidence="6 7">
    <name type="scientific">Keratinibaculum paraultunense</name>
    <dbReference type="NCBI Taxonomy" id="1278232"/>
    <lineage>
        <taxon>Bacteria</taxon>
        <taxon>Bacillati</taxon>
        <taxon>Bacillota</taxon>
        <taxon>Tissierellia</taxon>
        <taxon>Tissierellales</taxon>
        <taxon>Tepidimicrobiaceae</taxon>
        <taxon>Keratinibaculum</taxon>
    </lineage>
</organism>
<dbReference type="Gene3D" id="1.10.287.1120">
    <property type="entry name" value="Bipartite methylase S protein"/>
    <property type="match status" value="1"/>
</dbReference>
<dbReference type="Proteomes" id="UP000294567">
    <property type="component" value="Unassembled WGS sequence"/>
</dbReference>
<feature type="domain" description="Type I restriction modification DNA specificity" evidence="5">
    <location>
        <begin position="233"/>
        <end position="389"/>
    </location>
</feature>
<keyword evidence="2" id="KW-0680">Restriction system</keyword>
<feature type="coiled-coil region" evidence="4">
    <location>
        <begin position="371"/>
        <end position="398"/>
    </location>
</feature>
<keyword evidence="3" id="KW-0238">DNA-binding</keyword>
<sequence length="407" mass="46977">MNAEIKTRIEMISRGEVPEGYKKTKVGIIPEDWEVKRLGELGKFFRGKGIPKSRILTEGIGCITYGEIYTTYNYTFKNFKSYINERTAKNSVPIKKNDILFAGSGETLEEIGKCVAYLGEDQAYAGGDIVVFRPYDIDGEVLGYLLNHDIVNNQKYKLGQGHSVVHIYAKDLETILIPVIHEKEQQKIAQILSTWDEAIELKEKLIEQKKQQKKGLMQKLLTGEVRLPGFDGEWEEVEFNKIFSRIPSNKYQIKTKDYLEDGLYPVVDQGKQKIIAYSNHEDKLFKIKSDGVIVFGDHTREVKYIDFDFIIGADGTQLIKTKEGFDIKFYYYHLLIKKIPDTGYNRHFKFLKEMMFYYPPLPEQKAIAQILSTADKEIELLEKELELLKLQKKGLMQLLLTGIVRVN</sequence>
<evidence type="ECO:0000256" key="2">
    <source>
        <dbReference type="ARBA" id="ARBA00022747"/>
    </source>
</evidence>
<proteinExistence type="inferred from homology"/>
<dbReference type="EMBL" id="SMAE01000003">
    <property type="protein sequence ID" value="TCS90815.1"/>
    <property type="molecule type" value="Genomic_DNA"/>
</dbReference>
<evidence type="ECO:0000259" key="5">
    <source>
        <dbReference type="Pfam" id="PF01420"/>
    </source>
</evidence>
<keyword evidence="4" id="KW-0175">Coiled coil</keyword>
<dbReference type="GO" id="GO:0009307">
    <property type="term" value="P:DNA restriction-modification system"/>
    <property type="evidence" value="ECO:0007669"/>
    <property type="project" value="UniProtKB-KW"/>
</dbReference>
<dbReference type="PANTHER" id="PTHR30408">
    <property type="entry name" value="TYPE-1 RESTRICTION ENZYME ECOKI SPECIFICITY PROTEIN"/>
    <property type="match status" value="1"/>
</dbReference>
<dbReference type="RefSeq" id="WP_132026489.1">
    <property type="nucleotide sequence ID" value="NZ_CP068564.1"/>
</dbReference>
<evidence type="ECO:0000256" key="4">
    <source>
        <dbReference type="SAM" id="Coils"/>
    </source>
</evidence>
<dbReference type="InterPro" id="IPR052021">
    <property type="entry name" value="Type-I_RS_S_subunit"/>
</dbReference>
<dbReference type="AlphaFoldDB" id="A0A4R3L2R2"/>
<name>A0A4R3L2R2_9FIRM</name>
<dbReference type="InterPro" id="IPR044946">
    <property type="entry name" value="Restrct_endonuc_typeI_TRD_sf"/>
</dbReference>
<dbReference type="GO" id="GO:0003677">
    <property type="term" value="F:DNA binding"/>
    <property type="evidence" value="ECO:0007669"/>
    <property type="project" value="UniProtKB-KW"/>
</dbReference>
<comment type="similarity">
    <text evidence="1">Belongs to the type-I restriction system S methylase family.</text>
</comment>
<dbReference type="InterPro" id="IPR000055">
    <property type="entry name" value="Restrct_endonuc_typeI_TRD"/>
</dbReference>
<comment type="caution">
    <text evidence="6">The sequence shown here is derived from an EMBL/GenBank/DDBJ whole genome shotgun (WGS) entry which is preliminary data.</text>
</comment>
<evidence type="ECO:0000256" key="3">
    <source>
        <dbReference type="ARBA" id="ARBA00023125"/>
    </source>
</evidence>
<accession>A0A4R3L2R2</accession>